<keyword evidence="4" id="KW-1185">Reference proteome</keyword>
<dbReference type="Proteomes" id="UP000292445">
    <property type="component" value="Unassembled WGS sequence"/>
</dbReference>
<feature type="chain" id="PRO_5020350058" evidence="2">
    <location>
        <begin position="26"/>
        <end position="556"/>
    </location>
</feature>
<gene>
    <name evidence="3" type="ORF">EV675_3752</name>
</gene>
<comment type="caution">
    <text evidence="3">The sequence shown here is derived from an EMBL/GenBank/DDBJ whole genome shotgun (WGS) entry which is preliminary data.</text>
</comment>
<evidence type="ECO:0000313" key="3">
    <source>
        <dbReference type="EMBL" id="RZS81134.1"/>
    </source>
</evidence>
<sequence length="556" mass="60275">MQIAARVLSLLAAASLMLLSGCGGDGDPIAPPEPPPPGAQLEVDCSGPRCGAIDAHRYAGSGIGIWQYTNTGDERVALPVRLAGLAGKDVQLIYTNHGDTPQRLPALELYLRSPYPLAAPAARLAAPAGADAAKGEGPRRHRRPDLPPMAADPMQGLKSRKPSPSAKIIAPRVAAPAPRLGDVRTWRVSGYGMGTDEDAFRRSTLVRQAVARDGRGIHVWVDAQTQAAGSVTDAMLDGFIRDLVEGETAVYDRTVALSGPPWGPYPDVGLPALAPDQDLHVAFIRDMMAAGMVHWNDVGLNDPAGPPEDNLSNEALVLFISDDNFYNPVLDELATFTHELTHLSTRYRQVIAKEPGQEYFHQSWFVELMALMAEDALYLPGLNRHHESRDFFVRYWLRGQGFNCDILSIAILAVDRCDSYNINSTIGAYLLRHYGMALYQRLLDETGAPDSWGILDKAIRDVGGPGVQTTLRRIGTTIALLPAASPPNFGLGARSDAGYELVPMDGSLYADYGLPTSVPMYLQPRGFFPFVRPAVRDVYEETITVPPHTSVSVVVR</sequence>
<dbReference type="RefSeq" id="WP_130358709.1">
    <property type="nucleotide sequence ID" value="NZ_SGXC01000002.1"/>
</dbReference>
<keyword evidence="2" id="KW-0732">Signal</keyword>
<dbReference type="Pfam" id="PF10460">
    <property type="entry name" value="Peptidase_M30"/>
    <property type="match status" value="1"/>
</dbReference>
<dbReference type="PROSITE" id="PS51257">
    <property type="entry name" value="PROKAR_LIPOPROTEIN"/>
    <property type="match status" value="1"/>
</dbReference>
<feature type="signal peptide" evidence="2">
    <location>
        <begin position="1"/>
        <end position="25"/>
    </location>
</feature>
<evidence type="ECO:0000256" key="2">
    <source>
        <dbReference type="SAM" id="SignalP"/>
    </source>
</evidence>
<dbReference type="AlphaFoldDB" id="A0A4V2F347"/>
<accession>A0A4V2F347</accession>
<dbReference type="OrthoDB" id="8672078at2"/>
<dbReference type="EMBL" id="SGXC01000002">
    <property type="protein sequence ID" value="RZS81134.1"/>
    <property type="molecule type" value="Genomic_DNA"/>
</dbReference>
<protein>
    <submittedName>
        <fullName evidence="3">Peptidase M30-like protein</fullName>
    </submittedName>
</protein>
<organism evidence="3 4">
    <name type="scientific">Pigmentiphaga kullae</name>
    <dbReference type="NCBI Taxonomy" id="151784"/>
    <lineage>
        <taxon>Bacteria</taxon>
        <taxon>Pseudomonadati</taxon>
        <taxon>Pseudomonadota</taxon>
        <taxon>Betaproteobacteria</taxon>
        <taxon>Burkholderiales</taxon>
        <taxon>Alcaligenaceae</taxon>
        <taxon>Pigmentiphaga</taxon>
    </lineage>
</organism>
<evidence type="ECO:0000256" key="1">
    <source>
        <dbReference type="SAM" id="MobiDB-lite"/>
    </source>
</evidence>
<name>A0A4V2F347_9BURK</name>
<evidence type="ECO:0000313" key="4">
    <source>
        <dbReference type="Proteomes" id="UP000292445"/>
    </source>
</evidence>
<proteinExistence type="predicted"/>
<dbReference type="InterPro" id="IPR019501">
    <property type="entry name" value="Peptidase_M30_hyicolysin"/>
</dbReference>
<reference evidence="3 4" key="1">
    <citation type="submission" date="2019-02" db="EMBL/GenBank/DDBJ databases">
        <title>Genomic Encyclopedia of Type Strains, Phase IV (KMG-IV): sequencing the most valuable type-strain genomes for metagenomic binning, comparative biology and taxonomic classification.</title>
        <authorList>
            <person name="Goeker M."/>
        </authorList>
    </citation>
    <scope>NUCLEOTIDE SEQUENCE [LARGE SCALE GENOMIC DNA]</scope>
    <source>
        <strain evidence="3 4">K24</strain>
    </source>
</reference>
<feature type="region of interest" description="Disordered" evidence="1">
    <location>
        <begin position="128"/>
        <end position="165"/>
    </location>
</feature>